<protein>
    <submittedName>
        <fullName evidence="2">Uncharacterized protein</fullName>
    </submittedName>
</protein>
<accession>G0RZ17</accession>
<evidence type="ECO:0000313" key="2">
    <source>
        <dbReference type="EMBL" id="EGS23445.1"/>
    </source>
</evidence>
<dbReference type="EMBL" id="GL988032">
    <property type="protein sequence ID" value="EGS23445.1"/>
    <property type="molecule type" value="Genomic_DNA"/>
</dbReference>
<reference evidence="2 3" key="1">
    <citation type="journal article" date="2011" name="Cell">
        <title>Insight into structure and assembly of the nuclear pore complex by utilizing the genome of a eukaryotic thermophile.</title>
        <authorList>
            <person name="Amlacher S."/>
            <person name="Sarges P."/>
            <person name="Flemming D."/>
            <person name="van Noort V."/>
            <person name="Kunze R."/>
            <person name="Devos D.P."/>
            <person name="Arumugam M."/>
            <person name="Bork P."/>
            <person name="Hurt E."/>
        </authorList>
    </citation>
    <scope>NUCLEOTIDE SEQUENCE [LARGE SCALE GENOMIC DNA]</scope>
    <source>
        <strain evidence="3">DSM 1495 / CBS 144.50 / IMI 039719</strain>
    </source>
</reference>
<keyword evidence="3" id="KW-1185">Reference proteome</keyword>
<dbReference type="Proteomes" id="UP000008066">
    <property type="component" value="Unassembled WGS sequence"/>
</dbReference>
<dbReference type="AlphaFoldDB" id="G0RZ17"/>
<dbReference type="GeneID" id="18254176"/>
<feature type="compositionally biased region" description="Basic and acidic residues" evidence="1">
    <location>
        <begin position="83"/>
        <end position="98"/>
    </location>
</feature>
<feature type="compositionally biased region" description="Basic and acidic residues" evidence="1">
    <location>
        <begin position="139"/>
        <end position="156"/>
    </location>
</feature>
<proteinExistence type="predicted"/>
<dbReference type="RefSeq" id="XP_006690687.1">
    <property type="nucleotide sequence ID" value="XM_006690624.1"/>
</dbReference>
<evidence type="ECO:0000313" key="3">
    <source>
        <dbReference type="Proteomes" id="UP000008066"/>
    </source>
</evidence>
<dbReference type="HOGENOM" id="CLU_1686362_0_0_1"/>
<feature type="region of interest" description="Disordered" evidence="1">
    <location>
        <begin position="79"/>
        <end position="156"/>
    </location>
</feature>
<sequence>MCTWINLRYACGCHARKPWRVQACDGFAYYQPCTSTRRVHMTYEHGCDQHLGRFPHLHPPPRPASYWRELAQRQSEWNVIPMTREEFERRRAEKEAQGKGHGNATQQSGQGDDPQPIQLDASKQAKGVVQSPTQHGAKRPADSDGNAPERKKSQTS</sequence>
<gene>
    <name evidence="2" type="ORF">CTHT_0001380</name>
</gene>
<dbReference type="KEGG" id="cthr:CTHT_0001380"/>
<name>G0RZ17_CHATD</name>
<evidence type="ECO:0000256" key="1">
    <source>
        <dbReference type="SAM" id="MobiDB-lite"/>
    </source>
</evidence>
<organism evidence="3">
    <name type="scientific">Chaetomium thermophilum (strain DSM 1495 / CBS 144.50 / IMI 039719)</name>
    <name type="common">Thermochaetoides thermophila</name>
    <dbReference type="NCBI Taxonomy" id="759272"/>
    <lineage>
        <taxon>Eukaryota</taxon>
        <taxon>Fungi</taxon>
        <taxon>Dikarya</taxon>
        <taxon>Ascomycota</taxon>
        <taxon>Pezizomycotina</taxon>
        <taxon>Sordariomycetes</taxon>
        <taxon>Sordariomycetidae</taxon>
        <taxon>Sordariales</taxon>
        <taxon>Chaetomiaceae</taxon>
        <taxon>Thermochaetoides</taxon>
    </lineage>
</organism>